<dbReference type="KEGG" id="sdyn:Mal52_22670"/>
<gene>
    <name evidence="2" type="ORF">Mal52_22670</name>
</gene>
<proteinExistence type="predicted"/>
<dbReference type="EMBL" id="CP036276">
    <property type="protein sequence ID" value="QDU43791.1"/>
    <property type="molecule type" value="Genomic_DNA"/>
</dbReference>
<feature type="transmembrane region" description="Helical" evidence="1">
    <location>
        <begin position="48"/>
        <end position="67"/>
    </location>
</feature>
<keyword evidence="1" id="KW-1133">Transmembrane helix</keyword>
<dbReference type="RefSeq" id="WP_145376083.1">
    <property type="nucleotide sequence ID" value="NZ_CP036270.1"/>
</dbReference>
<keyword evidence="1" id="KW-0472">Membrane</keyword>
<evidence type="ECO:0000256" key="1">
    <source>
        <dbReference type="SAM" id="Phobius"/>
    </source>
</evidence>
<keyword evidence="3" id="KW-1185">Reference proteome</keyword>
<name>A0A517ZMV5_9PLAN</name>
<sequence>MASQIHADVDPTRTPQRLGSANYLLYIVFGMVLFGAIASAFQDASSQTQLWLIILGPTICCLGVYVIRLESRIAGLESQMDRRQPVDDA</sequence>
<feature type="transmembrane region" description="Helical" evidence="1">
    <location>
        <begin position="23"/>
        <end position="42"/>
    </location>
</feature>
<dbReference type="Proteomes" id="UP000319383">
    <property type="component" value="Chromosome"/>
</dbReference>
<accession>A0A517ZMV5</accession>
<protein>
    <submittedName>
        <fullName evidence="2">Uncharacterized protein</fullName>
    </submittedName>
</protein>
<organism evidence="2 3">
    <name type="scientific">Symmachiella dynata</name>
    <dbReference type="NCBI Taxonomy" id="2527995"/>
    <lineage>
        <taxon>Bacteria</taxon>
        <taxon>Pseudomonadati</taxon>
        <taxon>Planctomycetota</taxon>
        <taxon>Planctomycetia</taxon>
        <taxon>Planctomycetales</taxon>
        <taxon>Planctomycetaceae</taxon>
        <taxon>Symmachiella</taxon>
    </lineage>
</organism>
<evidence type="ECO:0000313" key="3">
    <source>
        <dbReference type="Proteomes" id="UP000319383"/>
    </source>
</evidence>
<reference evidence="2 3" key="1">
    <citation type="submission" date="2019-02" db="EMBL/GenBank/DDBJ databases">
        <title>Deep-cultivation of Planctomycetes and their phenomic and genomic characterization uncovers novel biology.</title>
        <authorList>
            <person name="Wiegand S."/>
            <person name="Jogler M."/>
            <person name="Boedeker C."/>
            <person name="Pinto D."/>
            <person name="Vollmers J."/>
            <person name="Rivas-Marin E."/>
            <person name="Kohn T."/>
            <person name="Peeters S.H."/>
            <person name="Heuer A."/>
            <person name="Rast P."/>
            <person name="Oberbeckmann S."/>
            <person name="Bunk B."/>
            <person name="Jeske O."/>
            <person name="Meyerdierks A."/>
            <person name="Storesund J.E."/>
            <person name="Kallscheuer N."/>
            <person name="Luecker S."/>
            <person name="Lage O.M."/>
            <person name="Pohl T."/>
            <person name="Merkel B.J."/>
            <person name="Hornburger P."/>
            <person name="Mueller R.-W."/>
            <person name="Bruemmer F."/>
            <person name="Labrenz M."/>
            <person name="Spormann A.M."/>
            <person name="Op den Camp H."/>
            <person name="Overmann J."/>
            <person name="Amann R."/>
            <person name="Jetten M.S.M."/>
            <person name="Mascher T."/>
            <person name="Medema M.H."/>
            <person name="Devos D.P."/>
            <person name="Kaster A.-K."/>
            <person name="Ovreas L."/>
            <person name="Rohde M."/>
            <person name="Galperin M.Y."/>
            <person name="Jogler C."/>
        </authorList>
    </citation>
    <scope>NUCLEOTIDE SEQUENCE [LARGE SCALE GENOMIC DNA]</scope>
    <source>
        <strain evidence="2 3">Mal52</strain>
    </source>
</reference>
<evidence type="ECO:0000313" key="2">
    <source>
        <dbReference type="EMBL" id="QDU43791.1"/>
    </source>
</evidence>
<keyword evidence="1" id="KW-0812">Transmembrane</keyword>
<dbReference type="AlphaFoldDB" id="A0A517ZMV5"/>